<evidence type="ECO:0000313" key="1">
    <source>
        <dbReference type="EMBL" id="JAD81837.1"/>
    </source>
</evidence>
<reference evidence="1" key="1">
    <citation type="submission" date="2014-09" db="EMBL/GenBank/DDBJ databases">
        <authorList>
            <person name="Magalhaes I.L.F."/>
            <person name="Oliveira U."/>
            <person name="Santos F.R."/>
            <person name="Vidigal T.H.D.A."/>
            <person name="Brescovit A.D."/>
            <person name="Santos A.J."/>
        </authorList>
    </citation>
    <scope>NUCLEOTIDE SEQUENCE</scope>
    <source>
        <tissue evidence="1">Shoot tissue taken approximately 20 cm above the soil surface</tissue>
    </source>
</reference>
<protein>
    <submittedName>
        <fullName evidence="1">Uncharacterized protein</fullName>
    </submittedName>
</protein>
<proteinExistence type="predicted"/>
<accession>A0A0A9DDJ4</accession>
<dbReference type="EMBL" id="GBRH01216058">
    <property type="protein sequence ID" value="JAD81837.1"/>
    <property type="molecule type" value="Transcribed_RNA"/>
</dbReference>
<name>A0A0A9DDJ4_ARUDO</name>
<sequence length="116" mass="13259">MPDPDIKTEPLVPVVEPTKPELKGVQRRGSTEKQQKVHKLLEFLPGRWFHHKTAEAQNYGGLQEVAPVPGEHAGVHGLLRQQEGEHVVQERVRQHVDAVAFNLRWRRSLVALRPFL</sequence>
<reference evidence="1" key="2">
    <citation type="journal article" date="2015" name="Data Brief">
        <title>Shoot transcriptome of the giant reed, Arundo donax.</title>
        <authorList>
            <person name="Barrero R.A."/>
            <person name="Guerrero F.D."/>
            <person name="Moolhuijzen P."/>
            <person name="Goolsby J.A."/>
            <person name="Tidwell J."/>
            <person name="Bellgard S.E."/>
            <person name="Bellgard M.I."/>
        </authorList>
    </citation>
    <scope>NUCLEOTIDE SEQUENCE</scope>
    <source>
        <tissue evidence="1">Shoot tissue taken approximately 20 cm above the soil surface</tissue>
    </source>
</reference>
<dbReference type="AlphaFoldDB" id="A0A0A9DDJ4"/>
<organism evidence="1">
    <name type="scientific">Arundo donax</name>
    <name type="common">Giant reed</name>
    <name type="synonym">Donax arundinaceus</name>
    <dbReference type="NCBI Taxonomy" id="35708"/>
    <lineage>
        <taxon>Eukaryota</taxon>
        <taxon>Viridiplantae</taxon>
        <taxon>Streptophyta</taxon>
        <taxon>Embryophyta</taxon>
        <taxon>Tracheophyta</taxon>
        <taxon>Spermatophyta</taxon>
        <taxon>Magnoliopsida</taxon>
        <taxon>Liliopsida</taxon>
        <taxon>Poales</taxon>
        <taxon>Poaceae</taxon>
        <taxon>PACMAD clade</taxon>
        <taxon>Arundinoideae</taxon>
        <taxon>Arundineae</taxon>
        <taxon>Arundo</taxon>
    </lineage>
</organism>